<proteinExistence type="predicted"/>
<accession>A0ABW9RMH9</accession>
<comment type="caution">
    <text evidence="1">The sequence shown here is derived from an EMBL/GenBank/DDBJ whole genome shotgun (WGS) entry which is preliminary data.</text>
</comment>
<sequence length="130" mass="14791">MRLKITYDYDPGTGIFSKIHYGNIVFEDVINSWNEIIGKNAIPDGTSRFILDYIKARFLPGDDGTSQLVKFYKAYDHIFSGSKVALLMDKPDQVILPILVDHEVDGISFKPFCSYEGALEWLKPSNLRQV</sequence>
<evidence type="ECO:0000313" key="2">
    <source>
        <dbReference type="Proteomes" id="UP000798808"/>
    </source>
</evidence>
<protein>
    <recommendedName>
        <fullName evidence="3">STAS/SEC14 domain-containing protein</fullName>
    </recommendedName>
</protein>
<organism evidence="1 2">
    <name type="scientific">Fulvivirga kasyanovii</name>
    <dbReference type="NCBI Taxonomy" id="396812"/>
    <lineage>
        <taxon>Bacteria</taxon>
        <taxon>Pseudomonadati</taxon>
        <taxon>Bacteroidota</taxon>
        <taxon>Cytophagia</taxon>
        <taxon>Cytophagales</taxon>
        <taxon>Fulvivirgaceae</taxon>
        <taxon>Fulvivirga</taxon>
    </lineage>
</organism>
<gene>
    <name evidence="1" type="ORF">E1163_09635</name>
</gene>
<keyword evidence="2" id="KW-1185">Reference proteome</keyword>
<evidence type="ECO:0008006" key="3">
    <source>
        <dbReference type="Google" id="ProtNLM"/>
    </source>
</evidence>
<reference evidence="1 2" key="1">
    <citation type="submission" date="2019-02" db="EMBL/GenBank/DDBJ databases">
        <authorList>
            <person name="Goldberg S.R."/>
            <person name="Haltli B.A."/>
            <person name="Correa H."/>
            <person name="Russell K.G."/>
        </authorList>
    </citation>
    <scope>NUCLEOTIDE SEQUENCE [LARGE SCALE GENOMIC DNA]</scope>
    <source>
        <strain evidence="1 2">JCM 16186</strain>
    </source>
</reference>
<dbReference type="RefSeq" id="WP_155171235.1">
    <property type="nucleotide sequence ID" value="NZ_BAAAFL010000006.1"/>
</dbReference>
<evidence type="ECO:0000313" key="1">
    <source>
        <dbReference type="EMBL" id="MTI25201.1"/>
    </source>
</evidence>
<name>A0ABW9RMH9_9BACT</name>
<dbReference type="Proteomes" id="UP000798808">
    <property type="component" value="Unassembled WGS sequence"/>
</dbReference>
<dbReference type="EMBL" id="SMLW01000493">
    <property type="protein sequence ID" value="MTI25201.1"/>
    <property type="molecule type" value="Genomic_DNA"/>
</dbReference>